<evidence type="ECO:0000313" key="7">
    <source>
        <dbReference type="EMBL" id="EWM24303.1"/>
    </source>
</evidence>
<organism evidence="7 8">
    <name type="scientific">Nannochloropsis gaditana</name>
    <dbReference type="NCBI Taxonomy" id="72520"/>
    <lineage>
        <taxon>Eukaryota</taxon>
        <taxon>Sar</taxon>
        <taxon>Stramenopiles</taxon>
        <taxon>Ochrophyta</taxon>
        <taxon>Eustigmatophyceae</taxon>
        <taxon>Eustigmatales</taxon>
        <taxon>Monodopsidaceae</taxon>
        <taxon>Nannochloropsis</taxon>
    </lineage>
</organism>
<comment type="caution">
    <text evidence="7">The sequence shown here is derived from an EMBL/GenBank/DDBJ whole genome shotgun (WGS) entry which is preliminary data.</text>
</comment>
<keyword evidence="3" id="KW-0808">Transferase</keyword>
<keyword evidence="8" id="KW-1185">Reference proteome</keyword>
<dbReference type="EMBL" id="AZIL01001305">
    <property type="protein sequence ID" value="EWM24303.1"/>
    <property type="molecule type" value="Genomic_DNA"/>
</dbReference>
<dbReference type="InterPro" id="IPR029063">
    <property type="entry name" value="SAM-dependent_MTases_sf"/>
</dbReference>
<name>W7TLC5_9STRA</name>
<dbReference type="PANTHER" id="PTHR13610">
    <property type="entry name" value="METHYLTRANSFERASE DOMAIN-CONTAINING PROTEIN"/>
    <property type="match status" value="1"/>
</dbReference>
<dbReference type="Pfam" id="PF13649">
    <property type="entry name" value="Methyltransf_25"/>
    <property type="match status" value="1"/>
</dbReference>
<evidence type="ECO:0000256" key="3">
    <source>
        <dbReference type="ARBA" id="ARBA00022679"/>
    </source>
</evidence>
<dbReference type="GO" id="GO:1905706">
    <property type="term" value="P:regulation of mitochondrial ATP synthesis coupled proton transport"/>
    <property type="evidence" value="ECO:0007669"/>
    <property type="project" value="TreeGrafter"/>
</dbReference>
<dbReference type="Gene3D" id="3.40.50.150">
    <property type="entry name" value="Vaccinia Virus protein VP39"/>
    <property type="match status" value="1"/>
</dbReference>
<dbReference type="GO" id="GO:0005739">
    <property type="term" value="C:mitochondrion"/>
    <property type="evidence" value="ECO:0007669"/>
    <property type="project" value="TreeGrafter"/>
</dbReference>
<keyword evidence="4" id="KW-0949">S-adenosyl-L-methionine</keyword>
<evidence type="ECO:0000256" key="1">
    <source>
        <dbReference type="ARBA" id="ARBA00010633"/>
    </source>
</evidence>
<dbReference type="InterPro" id="IPR041698">
    <property type="entry name" value="Methyltransf_25"/>
</dbReference>
<dbReference type="SUPFAM" id="SSF53335">
    <property type="entry name" value="S-adenosyl-L-methionine-dependent methyltransferases"/>
    <property type="match status" value="1"/>
</dbReference>
<dbReference type="PANTHER" id="PTHR13610:SF11">
    <property type="entry name" value="METHYLTRANSFERASE DOMAIN-CONTAINING PROTEIN"/>
    <property type="match status" value="1"/>
</dbReference>
<dbReference type="AlphaFoldDB" id="W7TLC5"/>
<dbReference type="OrthoDB" id="66144at2759"/>
<dbReference type="InterPro" id="IPR026170">
    <property type="entry name" value="FAM173A/B"/>
</dbReference>
<feature type="region of interest" description="Disordered" evidence="5">
    <location>
        <begin position="1"/>
        <end position="24"/>
    </location>
</feature>
<evidence type="ECO:0000256" key="2">
    <source>
        <dbReference type="ARBA" id="ARBA00022603"/>
    </source>
</evidence>
<keyword evidence="2" id="KW-0489">Methyltransferase</keyword>
<feature type="domain" description="Methyltransferase" evidence="6">
    <location>
        <begin position="93"/>
        <end position="166"/>
    </location>
</feature>
<dbReference type="CDD" id="cd02440">
    <property type="entry name" value="AdoMet_MTases"/>
    <property type="match status" value="1"/>
</dbReference>
<gene>
    <name evidence="7" type="ORF">Naga_100047g15</name>
</gene>
<evidence type="ECO:0000256" key="4">
    <source>
        <dbReference type="ARBA" id="ARBA00022691"/>
    </source>
</evidence>
<sequence length="251" mass="27844">MHVQHSIPNTKTPEDHGAMLNQFQGPDAEAGDEIAEKVRLYPDDFLPVKPVRGTFGFAWSKGVVSPFVCTKTEKLEAILDSCAHRLSQNAVLMDVGCGDGAFLMQAARRFGCRCFGVEIDERLVAQARIRATENQLAHLIDIFEYDLCDVFPTPDDGATCSGSRLEDGAESKNLKNAVENTTVFFFYLLPAVLEKLLPWILGRLRNASSEGCITCIFNTWAPDSQELDECFLAPPFSKALHAKRGFFVYQS</sequence>
<dbReference type="GO" id="GO:0016279">
    <property type="term" value="F:protein-lysine N-methyltransferase activity"/>
    <property type="evidence" value="ECO:0007669"/>
    <property type="project" value="InterPro"/>
</dbReference>
<dbReference type="GO" id="GO:0032259">
    <property type="term" value="P:methylation"/>
    <property type="evidence" value="ECO:0007669"/>
    <property type="project" value="UniProtKB-KW"/>
</dbReference>
<evidence type="ECO:0000256" key="5">
    <source>
        <dbReference type="SAM" id="MobiDB-lite"/>
    </source>
</evidence>
<protein>
    <recommendedName>
        <fullName evidence="6">Methyltransferase domain-containing protein</fullName>
    </recommendedName>
</protein>
<comment type="similarity">
    <text evidence="1">Belongs to the ANT/ATPSC lysine N-methyltransferase family.</text>
</comment>
<reference evidence="7 8" key="1">
    <citation type="journal article" date="2014" name="Mol. Plant">
        <title>Chromosome Scale Genome Assembly and Transcriptome Profiling of Nannochloropsis gaditana in Nitrogen Depletion.</title>
        <authorList>
            <person name="Corteggiani Carpinelli E."/>
            <person name="Telatin A."/>
            <person name="Vitulo N."/>
            <person name="Forcato C."/>
            <person name="D'Angelo M."/>
            <person name="Schiavon R."/>
            <person name="Vezzi A."/>
            <person name="Giacometti G.M."/>
            <person name="Morosinotto T."/>
            <person name="Valle G."/>
        </authorList>
    </citation>
    <scope>NUCLEOTIDE SEQUENCE [LARGE SCALE GENOMIC DNA]</scope>
    <source>
        <strain evidence="7 8">B-31</strain>
    </source>
</reference>
<feature type="compositionally biased region" description="Polar residues" evidence="5">
    <location>
        <begin position="1"/>
        <end position="11"/>
    </location>
</feature>
<proteinExistence type="inferred from homology"/>
<evidence type="ECO:0000259" key="6">
    <source>
        <dbReference type="Pfam" id="PF13649"/>
    </source>
</evidence>
<evidence type="ECO:0000313" key="8">
    <source>
        <dbReference type="Proteomes" id="UP000019335"/>
    </source>
</evidence>
<dbReference type="Proteomes" id="UP000019335">
    <property type="component" value="Chromosome 14"/>
</dbReference>
<accession>W7TLC5</accession>